<dbReference type="PANTHER" id="PTHR42748:SF7">
    <property type="entry name" value="NMRA LIKE REDOX SENSOR 1-RELATED"/>
    <property type="match status" value="1"/>
</dbReference>
<dbReference type="Pfam" id="PF05368">
    <property type="entry name" value="NmrA"/>
    <property type="match status" value="1"/>
</dbReference>
<keyword evidence="5" id="KW-1185">Reference proteome</keyword>
<evidence type="ECO:0000313" key="4">
    <source>
        <dbReference type="EMBL" id="CUA70698.1"/>
    </source>
</evidence>
<organism evidence="4 5">
    <name type="scientific">Rhizoctonia solani</name>
    <dbReference type="NCBI Taxonomy" id="456999"/>
    <lineage>
        <taxon>Eukaryota</taxon>
        <taxon>Fungi</taxon>
        <taxon>Dikarya</taxon>
        <taxon>Basidiomycota</taxon>
        <taxon>Agaricomycotina</taxon>
        <taxon>Agaricomycetes</taxon>
        <taxon>Cantharellales</taxon>
        <taxon>Ceratobasidiaceae</taxon>
        <taxon>Rhizoctonia</taxon>
    </lineage>
</organism>
<dbReference type="GO" id="GO:0005634">
    <property type="term" value="C:nucleus"/>
    <property type="evidence" value="ECO:0007669"/>
    <property type="project" value="TreeGrafter"/>
</dbReference>
<dbReference type="InterPro" id="IPR051164">
    <property type="entry name" value="NmrA-like_oxidored"/>
</dbReference>
<dbReference type="Gene3D" id="3.90.25.10">
    <property type="entry name" value="UDP-galactose 4-epimerase, domain 1"/>
    <property type="match status" value="1"/>
</dbReference>
<dbReference type="Gene3D" id="3.40.50.720">
    <property type="entry name" value="NAD(P)-binding Rossmann-like Domain"/>
    <property type="match status" value="1"/>
</dbReference>
<evidence type="ECO:0000256" key="2">
    <source>
        <dbReference type="ARBA" id="ARBA00022857"/>
    </source>
</evidence>
<name>A0A0K6FX56_9AGAM</name>
<dbReference type="InterPro" id="IPR036291">
    <property type="entry name" value="NAD(P)-bd_dom_sf"/>
</dbReference>
<evidence type="ECO:0000313" key="5">
    <source>
        <dbReference type="Proteomes" id="UP000044841"/>
    </source>
</evidence>
<dbReference type="AlphaFoldDB" id="A0A0K6FX56"/>
<dbReference type="EMBL" id="CYGV01001190">
    <property type="protein sequence ID" value="CUA70698.1"/>
    <property type="molecule type" value="Genomic_DNA"/>
</dbReference>
<accession>A0A0K6FX56</accession>
<protein>
    <recommendedName>
        <fullName evidence="3">NmrA-like domain-containing protein</fullName>
    </recommendedName>
</protein>
<gene>
    <name evidence="4" type="ORF">RSOLAG22IIIB_04294</name>
</gene>
<keyword evidence="2" id="KW-0521">NADP</keyword>
<dbReference type="Proteomes" id="UP000044841">
    <property type="component" value="Unassembled WGS sequence"/>
</dbReference>
<dbReference type="SUPFAM" id="SSF51735">
    <property type="entry name" value="NAD(P)-binding Rossmann-fold domains"/>
    <property type="match status" value="1"/>
</dbReference>
<sequence>MKVVLVVGATGQQGNAVIRTLSDSEDYFCLALTRNLDSPKAQRLRSFKNVKLVSGDLNDIQQLRTIFQDAKSAATGSIWGVFVALAFPGLGKSATDEERQGRNITTISEEFQVQSYIYSSVIPPFPEDDPPPVGTDRYSKMAIEKYVSTLDLPWTIVRPGFFMENFSPGMIGRLTDATLRYCMPPEYKIQFTAVNDIGRLSRVIFDKPAGFKHKTMDIAGESLTSEERSQAFIRATGRDMPSVPALLITTIHWLNPIVRDVVAEFIKADNMRRKDPKGYDANLREAASHVKLTSFEEWARNWNQITDEKHDTTLWEIFTGRVS</sequence>
<comment type="similarity">
    <text evidence="1">Belongs to the NmrA-type oxidoreductase family.</text>
</comment>
<dbReference type="InterPro" id="IPR008030">
    <property type="entry name" value="NmrA-like"/>
</dbReference>
<feature type="domain" description="NmrA-like" evidence="3">
    <location>
        <begin position="2"/>
        <end position="298"/>
    </location>
</feature>
<dbReference type="PANTHER" id="PTHR42748">
    <property type="entry name" value="NITROGEN METABOLITE REPRESSION PROTEIN NMRA FAMILY MEMBER"/>
    <property type="match status" value="1"/>
</dbReference>
<reference evidence="4 5" key="1">
    <citation type="submission" date="2015-07" db="EMBL/GenBank/DDBJ databases">
        <authorList>
            <person name="Noorani M."/>
        </authorList>
    </citation>
    <scope>NUCLEOTIDE SEQUENCE [LARGE SCALE GENOMIC DNA]</scope>
    <source>
        <strain evidence="4">BBA 69670</strain>
    </source>
</reference>
<proteinExistence type="inferred from homology"/>
<evidence type="ECO:0000259" key="3">
    <source>
        <dbReference type="Pfam" id="PF05368"/>
    </source>
</evidence>
<evidence type="ECO:0000256" key="1">
    <source>
        <dbReference type="ARBA" id="ARBA00006328"/>
    </source>
</evidence>